<keyword evidence="2 3" id="KW-0472">Membrane</keyword>
<dbReference type="PANTHER" id="PTHR31234:SF2">
    <property type="entry name" value="OS05G0199100 PROTEIN"/>
    <property type="match status" value="1"/>
</dbReference>
<dbReference type="PANTHER" id="PTHR31234">
    <property type="entry name" value="LATE EMBRYOGENESIS ABUNDANT (LEA) HYDROXYPROLINE-RICH GLYCOPROTEIN FAMILY"/>
    <property type="match status" value="1"/>
</dbReference>
<proteinExistence type="predicted"/>
<dbReference type="GO" id="GO:0098542">
    <property type="term" value="P:defense response to other organism"/>
    <property type="evidence" value="ECO:0007669"/>
    <property type="project" value="InterPro"/>
</dbReference>
<dbReference type="GO" id="GO:0005886">
    <property type="term" value="C:plasma membrane"/>
    <property type="evidence" value="ECO:0007669"/>
    <property type="project" value="TreeGrafter"/>
</dbReference>
<dbReference type="AlphaFoldDB" id="A0AA39VE68"/>
<dbReference type="InterPro" id="IPR044839">
    <property type="entry name" value="NDR1-like"/>
</dbReference>
<sequence length="210" mass="23908">MAITETEEDKRARRWCSFIVFVFVGIPLFVVYVRYGQSIERPNIYVNSASVNPFAISNSTSPVTAKWNVTFLTAVWNFTFVIDNPNKKKIFMYFNGFDFNVTYGEDVLSSGSIEPFELKRKESNLINKIINTLPATISEQAAKRMEDELSRSNVVYFHITIKGVVSLDTEVPFMDGDLIIKTHCENLKMLFSSDGRAGKMLGPSKCQVKW</sequence>
<evidence type="ECO:0000256" key="1">
    <source>
        <dbReference type="ARBA" id="ARBA00004370"/>
    </source>
</evidence>
<protein>
    <recommendedName>
        <fullName evidence="6">Late embryogenesis abundant protein LEA-2 subgroup domain-containing protein</fullName>
    </recommendedName>
</protein>
<dbReference type="EMBL" id="JAUESC010000386">
    <property type="protein sequence ID" value="KAK0576192.1"/>
    <property type="molecule type" value="Genomic_DNA"/>
</dbReference>
<evidence type="ECO:0000313" key="5">
    <source>
        <dbReference type="Proteomes" id="UP001168877"/>
    </source>
</evidence>
<keyword evidence="3" id="KW-1133">Transmembrane helix</keyword>
<reference evidence="4" key="2">
    <citation type="submission" date="2023-06" db="EMBL/GenBank/DDBJ databases">
        <authorList>
            <person name="Swenson N.G."/>
            <person name="Wegrzyn J.L."/>
            <person name="Mcevoy S.L."/>
        </authorList>
    </citation>
    <scope>NUCLEOTIDE SEQUENCE</scope>
    <source>
        <strain evidence="4">NS2018</strain>
        <tissue evidence="4">Leaf</tissue>
    </source>
</reference>
<evidence type="ECO:0000313" key="4">
    <source>
        <dbReference type="EMBL" id="KAK0576192.1"/>
    </source>
</evidence>
<name>A0AA39VE68_ACESA</name>
<comment type="subcellular location">
    <subcellularLocation>
        <location evidence="1">Membrane</location>
    </subcellularLocation>
</comment>
<comment type="caution">
    <text evidence="4">The sequence shown here is derived from an EMBL/GenBank/DDBJ whole genome shotgun (WGS) entry which is preliminary data.</text>
</comment>
<evidence type="ECO:0008006" key="6">
    <source>
        <dbReference type="Google" id="ProtNLM"/>
    </source>
</evidence>
<feature type="transmembrane region" description="Helical" evidence="3">
    <location>
        <begin position="15"/>
        <end position="35"/>
    </location>
</feature>
<evidence type="ECO:0000256" key="3">
    <source>
        <dbReference type="SAM" id="Phobius"/>
    </source>
</evidence>
<evidence type="ECO:0000256" key="2">
    <source>
        <dbReference type="ARBA" id="ARBA00023136"/>
    </source>
</evidence>
<keyword evidence="3" id="KW-0812">Transmembrane</keyword>
<gene>
    <name evidence="4" type="ORF">LWI29_013517</name>
</gene>
<reference evidence="4" key="1">
    <citation type="journal article" date="2022" name="Plant J.">
        <title>Strategies of tolerance reflected in two North American maple genomes.</title>
        <authorList>
            <person name="McEvoy S.L."/>
            <person name="Sezen U.U."/>
            <person name="Trouern-Trend A."/>
            <person name="McMahon S.M."/>
            <person name="Schaberg P.G."/>
            <person name="Yang J."/>
            <person name="Wegrzyn J.L."/>
            <person name="Swenson N.G."/>
        </authorList>
    </citation>
    <scope>NUCLEOTIDE SEQUENCE</scope>
    <source>
        <strain evidence="4">NS2018</strain>
    </source>
</reference>
<dbReference type="Proteomes" id="UP001168877">
    <property type="component" value="Unassembled WGS sequence"/>
</dbReference>
<organism evidence="4 5">
    <name type="scientific">Acer saccharum</name>
    <name type="common">Sugar maple</name>
    <dbReference type="NCBI Taxonomy" id="4024"/>
    <lineage>
        <taxon>Eukaryota</taxon>
        <taxon>Viridiplantae</taxon>
        <taxon>Streptophyta</taxon>
        <taxon>Embryophyta</taxon>
        <taxon>Tracheophyta</taxon>
        <taxon>Spermatophyta</taxon>
        <taxon>Magnoliopsida</taxon>
        <taxon>eudicotyledons</taxon>
        <taxon>Gunneridae</taxon>
        <taxon>Pentapetalae</taxon>
        <taxon>rosids</taxon>
        <taxon>malvids</taxon>
        <taxon>Sapindales</taxon>
        <taxon>Sapindaceae</taxon>
        <taxon>Hippocastanoideae</taxon>
        <taxon>Acereae</taxon>
        <taxon>Acer</taxon>
    </lineage>
</organism>
<keyword evidence="5" id="KW-1185">Reference proteome</keyword>
<accession>A0AA39VE68</accession>